<feature type="region of interest" description="Disordered" evidence="1">
    <location>
        <begin position="138"/>
        <end position="158"/>
    </location>
</feature>
<evidence type="ECO:0000313" key="2">
    <source>
        <dbReference type="EMBL" id="KAK9988402.1"/>
    </source>
</evidence>
<proteinExistence type="predicted"/>
<keyword evidence="3" id="KW-1185">Reference proteome</keyword>
<dbReference type="EMBL" id="JAZDWU010000010">
    <property type="protein sequence ID" value="KAK9988402.1"/>
    <property type="molecule type" value="Genomic_DNA"/>
</dbReference>
<organism evidence="2 3">
    <name type="scientific">Lithocarpus litseifolius</name>
    <dbReference type="NCBI Taxonomy" id="425828"/>
    <lineage>
        <taxon>Eukaryota</taxon>
        <taxon>Viridiplantae</taxon>
        <taxon>Streptophyta</taxon>
        <taxon>Embryophyta</taxon>
        <taxon>Tracheophyta</taxon>
        <taxon>Spermatophyta</taxon>
        <taxon>Magnoliopsida</taxon>
        <taxon>eudicotyledons</taxon>
        <taxon>Gunneridae</taxon>
        <taxon>Pentapetalae</taxon>
        <taxon>rosids</taxon>
        <taxon>fabids</taxon>
        <taxon>Fagales</taxon>
        <taxon>Fagaceae</taxon>
        <taxon>Lithocarpus</taxon>
    </lineage>
</organism>
<dbReference type="AlphaFoldDB" id="A0AAW2BT26"/>
<sequence length="158" mass="17943">MEEGSVSVPRCPSNEFQICICGEGLENRSVVHCYLIKVPDPEACPTLSYYSPKLEKEEFSSKKPFPLLVMTELTQSLLCLILLLTIHPASRYIYCVILENSPKDNGLSISILSIQKYSLDEDIDFLYCAEIQNKESKETVKAKEREKDDIVSSEKKEN</sequence>
<evidence type="ECO:0000313" key="3">
    <source>
        <dbReference type="Proteomes" id="UP001459277"/>
    </source>
</evidence>
<evidence type="ECO:0000256" key="1">
    <source>
        <dbReference type="SAM" id="MobiDB-lite"/>
    </source>
</evidence>
<reference evidence="2 3" key="1">
    <citation type="submission" date="2024-01" db="EMBL/GenBank/DDBJ databases">
        <title>A telomere-to-telomere, gap-free genome of sweet tea (Lithocarpus litseifolius).</title>
        <authorList>
            <person name="Zhou J."/>
        </authorList>
    </citation>
    <scope>NUCLEOTIDE SEQUENCE [LARGE SCALE GENOMIC DNA]</scope>
    <source>
        <strain evidence="2">Zhou-2022a</strain>
        <tissue evidence="2">Leaf</tissue>
    </source>
</reference>
<comment type="caution">
    <text evidence="2">The sequence shown here is derived from an EMBL/GenBank/DDBJ whole genome shotgun (WGS) entry which is preliminary data.</text>
</comment>
<protein>
    <submittedName>
        <fullName evidence="2">Uncharacterized protein</fullName>
    </submittedName>
</protein>
<dbReference type="Proteomes" id="UP001459277">
    <property type="component" value="Unassembled WGS sequence"/>
</dbReference>
<name>A0AAW2BT26_9ROSI</name>
<accession>A0AAW2BT26</accession>
<gene>
    <name evidence="2" type="ORF">SO802_028641</name>
</gene>